<name>A0AB35FRM4_STRGN</name>
<feature type="transmembrane region" description="Helical" evidence="1">
    <location>
        <begin position="108"/>
        <end position="128"/>
    </location>
</feature>
<proteinExistence type="predicted"/>
<dbReference type="Proteomes" id="UP000826921">
    <property type="component" value="Unassembled WGS sequence"/>
</dbReference>
<keyword evidence="1" id="KW-0472">Membrane</keyword>
<evidence type="ECO:0000313" key="3">
    <source>
        <dbReference type="Proteomes" id="UP000826921"/>
    </source>
</evidence>
<dbReference type="EMBL" id="JAHZQA010000002">
    <property type="protein sequence ID" value="MBZ2127019.1"/>
    <property type="molecule type" value="Genomic_DNA"/>
</dbReference>
<comment type="caution">
    <text evidence="2">The sequence shown here is derived from an EMBL/GenBank/DDBJ whole genome shotgun (WGS) entry which is preliminary data.</text>
</comment>
<evidence type="ECO:0008006" key="4">
    <source>
        <dbReference type="Google" id="ProtNLM"/>
    </source>
</evidence>
<protein>
    <recommendedName>
        <fullName evidence="4">DUF3899 domain-containing protein</fullName>
    </recommendedName>
</protein>
<accession>A0AB35FRM4</accession>
<evidence type="ECO:0000313" key="2">
    <source>
        <dbReference type="EMBL" id="MBZ2127019.1"/>
    </source>
</evidence>
<keyword evidence="1" id="KW-0812">Transmembrane</keyword>
<feature type="transmembrane region" description="Helical" evidence="1">
    <location>
        <begin position="50"/>
        <end position="69"/>
    </location>
</feature>
<feature type="transmembrane region" description="Helical" evidence="1">
    <location>
        <begin position="24"/>
        <end position="41"/>
    </location>
</feature>
<organism evidence="2 3">
    <name type="scientific">Streptococcus gordonii</name>
    <dbReference type="NCBI Taxonomy" id="1302"/>
    <lineage>
        <taxon>Bacteria</taxon>
        <taxon>Bacillati</taxon>
        <taxon>Bacillota</taxon>
        <taxon>Bacilli</taxon>
        <taxon>Lactobacillales</taxon>
        <taxon>Streptococcaceae</taxon>
        <taxon>Streptococcus</taxon>
    </lineage>
</organism>
<keyword evidence="1" id="KW-1133">Transmembrane helix</keyword>
<evidence type="ECO:0000256" key="1">
    <source>
        <dbReference type="SAM" id="Phobius"/>
    </source>
</evidence>
<reference evidence="2" key="1">
    <citation type="submission" date="2021-07" db="EMBL/GenBank/DDBJ databases">
        <title>Occurrence of streptococci in the human mouth that bind to a non-human glycan.</title>
        <authorList>
            <person name="Cross B."/>
            <person name="Thamadilok S."/>
            <person name="Bensing B."/>
            <person name="Sasmal A."/>
            <person name="Khedri Z."/>
            <person name="Deng L."/>
            <person name="Yu H."/>
            <person name="Mehta A."/>
            <person name="Aluvathingal J."/>
            <person name="Nadendla S."/>
            <person name="Vickerman M."/>
            <person name="Chen X."/>
            <person name="Dewhirst F."/>
            <person name="Gill A."/>
            <person name="Lettrichova I."/>
            <person name="Diaz S."/>
            <person name="Gill S."/>
            <person name="Tettelin H."/>
            <person name="Iverson T."/>
            <person name="Sullam P."/>
            <person name="Varki A."/>
            <person name="Ruhl S."/>
        </authorList>
    </citation>
    <scope>NUCLEOTIDE SEQUENCE</scope>
    <source>
        <strain evidence="2">SK9</strain>
    </source>
</reference>
<dbReference type="RefSeq" id="WP_061596538.1">
    <property type="nucleotide sequence ID" value="NZ_JAHZQA010000002.1"/>
</dbReference>
<sequence>MKETKSKHIDIIQSTISRMAQNSFIVKGWAVTILIGLFVFLQKNESKSDLFIYITPILFFWVLDSYYLWQERLFRKLYNKIIDDLTSESDLSMDTSTFKENYSFFRTLFSVSELLSYGVLLVLVILLLKTT</sequence>
<dbReference type="AlphaFoldDB" id="A0AB35FRM4"/>
<gene>
    <name evidence="2" type="ORF">K1I74_02960</name>
</gene>